<evidence type="ECO:0000313" key="3">
    <source>
        <dbReference type="Proteomes" id="UP000647183"/>
    </source>
</evidence>
<name>A0ABR8UGL7_9GAMM</name>
<dbReference type="RefSeq" id="WP_191728377.1">
    <property type="nucleotide sequence ID" value="NZ_JACSQJ010000001.1"/>
</dbReference>
<dbReference type="CDD" id="cd14788">
    <property type="entry name" value="GumN"/>
    <property type="match status" value="1"/>
</dbReference>
<dbReference type="InterPro" id="IPR002816">
    <property type="entry name" value="TraB/PrgY/GumN_fam"/>
</dbReference>
<organism evidence="2 3">
    <name type="scientific">Luteimonas colneyensis</name>
    <dbReference type="NCBI Taxonomy" id="2762230"/>
    <lineage>
        <taxon>Bacteria</taxon>
        <taxon>Pseudomonadati</taxon>
        <taxon>Pseudomonadota</taxon>
        <taxon>Gammaproteobacteria</taxon>
        <taxon>Lysobacterales</taxon>
        <taxon>Lysobacteraceae</taxon>
        <taxon>Luteimonas</taxon>
    </lineage>
</organism>
<keyword evidence="1" id="KW-0732">Signal</keyword>
<sequence>MRGRQAGIIVLLALCSATATGARAVPPAAAATARPAIVGGEEGSGAAPDRGIVDLDAMVVSGAQPGPGMWKVRKGDHVLHILGTVSPLPKRMDWSSADVEAVIAGSQVVIGAPSIAVDADVGFFRGMALVPAMLRARNNPGKRPLREVVSPELYARWEVLKARYMGRDRGVEKRRPLLAAQALYEAALDRSGLRMGGVVGPVVRRARKAGDVPLVETTVRLTVEDPKAVLREFAESDLADRECFAGTMDRIETDLHNMRARANAWAVGDIDGLRALPYENHYASCQEALTGSALARRLGIADLPRRAGEAWLENVDAALAEHPSSFAMLPMHQLLGADGMLEKLAARGYAIEAP</sequence>
<dbReference type="Pfam" id="PF01963">
    <property type="entry name" value="TraB_PrgY_gumN"/>
    <property type="match status" value="1"/>
</dbReference>
<evidence type="ECO:0000256" key="1">
    <source>
        <dbReference type="SAM" id="SignalP"/>
    </source>
</evidence>
<reference evidence="2 3" key="1">
    <citation type="submission" date="2020-08" db="EMBL/GenBank/DDBJ databases">
        <title>A Genomic Blueprint of the Chicken Gut Microbiome.</title>
        <authorList>
            <person name="Gilroy R."/>
            <person name="Ravi A."/>
            <person name="Getino M."/>
            <person name="Pursley I."/>
            <person name="Horton D.L."/>
            <person name="Alikhan N.-F."/>
            <person name="Baker D."/>
            <person name="Gharbi K."/>
            <person name="Hall N."/>
            <person name="Watson M."/>
            <person name="Adriaenssens E.M."/>
            <person name="Foster-Nyarko E."/>
            <person name="Jarju S."/>
            <person name="Secka A."/>
            <person name="Antonio M."/>
            <person name="Oren A."/>
            <person name="Chaudhuri R."/>
            <person name="La Ragione R.M."/>
            <person name="Hildebrand F."/>
            <person name="Pallen M.J."/>
        </authorList>
    </citation>
    <scope>NUCLEOTIDE SEQUENCE [LARGE SCALE GENOMIC DNA]</scope>
    <source>
        <strain evidence="2 3">Sa2BVA3</strain>
    </source>
</reference>
<dbReference type="EMBL" id="JACSQJ010000001">
    <property type="protein sequence ID" value="MBD7987166.1"/>
    <property type="molecule type" value="Genomic_DNA"/>
</dbReference>
<accession>A0ABR8UGL7</accession>
<keyword evidence="3" id="KW-1185">Reference proteome</keyword>
<feature type="signal peptide" evidence="1">
    <location>
        <begin position="1"/>
        <end position="24"/>
    </location>
</feature>
<gene>
    <name evidence="2" type="ORF">H9645_03915</name>
</gene>
<proteinExistence type="predicted"/>
<evidence type="ECO:0000313" key="2">
    <source>
        <dbReference type="EMBL" id="MBD7987166.1"/>
    </source>
</evidence>
<protein>
    <submittedName>
        <fullName evidence="2">TraB/GumN family protein</fullName>
    </submittedName>
</protein>
<dbReference type="Proteomes" id="UP000647183">
    <property type="component" value="Unassembled WGS sequence"/>
</dbReference>
<comment type="caution">
    <text evidence="2">The sequence shown here is derived from an EMBL/GenBank/DDBJ whole genome shotgun (WGS) entry which is preliminary data.</text>
</comment>
<feature type="chain" id="PRO_5047288449" evidence="1">
    <location>
        <begin position="25"/>
        <end position="354"/>
    </location>
</feature>